<sequence>MLILLSPAKTLDMETPSRVAEPTMPAFMEDSKKLVDTLQSYSKDKLSELMHISDALASLNAERFSSWQPQFDTNNARPCIQAFRGDVYTGFDADTLDGGDLDFAQQHLRILSGLYGVMRPLDLMQAYRLEMGTSLQTAQGKSLYEFWGERLTEHLNAELDSDQNACVVNLASNEYFKSIKPNKLSAPLISPVFKDEKNGNYKIISFFAKKARGAMARNLVKTRAKGLDQVLNFTDLGYRFDEQSSSEGQPVFLRSEEAARPYLA</sequence>
<dbReference type="GO" id="GO:0005829">
    <property type="term" value="C:cytosol"/>
    <property type="evidence" value="ECO:0007669"/>
    <property type="project" value="TreeGrafter"/>
</dbReference>
<protein>
    <recommendedName>
        <fullName evidence="1">UPF0246 protein IMCC3135_31665</fullName>
    </recommendedName>
</protein>
<dbReference type="EMBL" id="CP018632">
    <property type="protein sequence ID" value="ASJ76380.1"/>
    <property type="molecule type" value="Genomic_DNA"/>
</dbReference>
<dbReference type="RefSeq" id="WP_088921158.1">
    <property type="nucleotide sequence ID" value="NZ_CP018632.1"/>
</dbReference>
<reference evidence="2 3" key="1">
    <citation type="submission" date="2016-12" db="EMBL/GenBank/DDBJ databases">
        <authorList>
            <person name="Song W.-J."/>
            <person name="Kurnit D.M."/>
        </authorList>
    </citation>
    <scope>NUCLEOTIDE SEQUENCE [LARGE SCALE GENOMIC DNA]</scope>
    <source>
        <strain evidence="2 3">IMCC3135</strain>
    </source>
</reference>
<dbReference type="KEGG" id="gai:IMCC3135_31665"/>
<dbReference type="OrthoDB" id="9777133at2"/>
<dbReference type="HAMAP" id="MF_00652">
    <property type="entry name" value="UPF0246"/>
    <property type="match status" value="1"/>
</dbReference>
<dbReference type="Proteomes" id="UP000250079">
    <property type="component" value="Chromosome"/>
</dbReference>
<dbReference type="PANTHER" id="PTHR30283">
    <property type="entry name" value="PEROXIDE STRESS RESPONSE PROTEIN YAAA"/>
    <property type="match status" value="1"/>
</dbReference>
<dbReference type="AlphaFoldDB" id="A0A2Z2P4K6"/>
<dbReference type="PANTHER" id="PTHR30283:SF4">
    <property type="entry name" value="PEROXIDE STRESS RESISTANCE PROTEIN YAAA"/>
    <property type="match status" value="1"/>
</dbReference>
<name>A0A2Z2P4K6_9GAMM</name>
<dbReference type="NCBIfam" id="NF002542">
    <property type="entry name" value="PRK02101.1-3"/>
    <property type="match status" value="1"/>
</dbReference>
<evidence type="ECO:0000313" key="3">
    <source>
        <dbReference type="Proteomes" id="UP000250079"/>
    </source>
</evidence>
<proteinExistence type="inferred from homology"/>
<dbReference type="Pfam" id="PF03883">
    <property type="entry name" value="H2O2_YaaD"/>
    <property type="match status" value="1"/>
</dbReference>
<dbReference type="InterPro" id="IPR005583">
    <property type="entry name" value="YaaA"/>
</dbReference>
<evidence type="ECO:0000313" key="2">
    <source>
        <dbReference type="EMBL" id="ASJ76380.1"/>
    </source>
</evidence>
<keyword evidence="3" id="KW-1185">Reference proteome</keyword>
<evidence type="ECO:0000256" key="1">
    <source>
        <dbReference type="HAMAP-Rule" id="MF_00652"/>
    </source>
</evidence>
<comment type="similarity">
    <text evidence="1">Belongs to the UPF0246 family.</text>
</comment>
<gene>
    <name evidence="2" type="ORF">IMCC3135_31665</name>
</gene>
<accession>A0A2Z2P4K6</accession>
<organism evidence="2 3">
    <name type="scientific">Granulosicoccus antarcticus IMCC3135</name>
    <dbReference type="NCBI Taxonomy" id="1192854"/>
    <lineage>
        <taxon>Bacteria</taxon>
        <taxon>Pseudomonadati</taxon>
        <taxon>Pseudomonadota</taxon>
        <taxon>Gammaproteobacteria</taxon>
        <taxon>Chromatiales</taxon>
        <taxon>Granulosicoccaceae</taxon>
        <taxon>Granulosicoccus</taxon>
    </lineage>
</organism>
<dbReference type="GO" id="GO:0033194">
    <property type="term" value="P:response to hydroperoxide"/>
    <property type="evidence" value="ECO:0007669"/>
    <property type="project" value="TreeGrafter"/>
</dbReference>